<dbReference type="Pfam" id="PF00397">
    <property type="entry name" value="WW"/>
    <property type="match status" value="1"/>
</dbReference>
<reference evidence="4 5" key="1">
    <citation type="submission" date="2015-07" db="EMBL/GenBank/DDBJ databases">
        <title>High-quality genome of monoxenous trypanosomatid Leptomonas pyrrhocoris.</title>
        <authorList>
            <person name="Flegontov P."/>
            <person name="Butenko A."/>
            <person name="Firsov S."/>
            <person name="Vlcek C."/>
            <person name="Logacheva M.D."/>
            <person name="Field M."/>
            <person name="Filatov D."/>
            <person name="Flegontova O."/>
            <person name="Gerasimov E."/>
            <person name="Jackson A.P."/>
            <person name="Kelly S."/>
            <person name="Opperdoes F."/>
            <person name="O'Reilly A."/>
            <person name="Votypka J."/>
            <person name="Yurchenko V."/>
            <person name="Lukes J."/>
        </authorList>
    </citation>
    <scope>NUCLEOTIDE SEQUENCE [LARGE SCALE GENOMIC DNA]</scope>
    <source>
        <strain evidence="4">H10</strain>
    </source>
</reference>
<feature type="compositionally biased region" description="Gly residues" evidence="2">
    <location>
        <begin position="1146"/>
        <end position="1159"/>
    </location>
</feature>
<feature type="compositionally biased region" description="Low complexity" evidence="2">
    <location>
        <begin position="1307"/>
        <end position="1322"/>
    </location>
</feature>
<dbReference type="PANTHER" id="PTHR21715">
    <property type="entry name" value="RH04127P"/>
    <property type="match status" value="1"/>
</dbReference>
<keyword evidence="1" id="KW-0175">Coiled coil</keyword>
<comment type="caution">
    <text evidence="4">The sequence shown here is derived from an EMBL/GenBank/DDBJ whole genome shotgun (WGS) entry which is preliminary data.</text>
</comment>
<feature type="compositionally biased region" description="Low complexity" evidence="2">
    <location>
        <begin position="990"/>
        <end position="1007"/>
    </location>
</feature>
<dbReference type="RefSeq" id="XP_015663608.1">
    <property type="nucleotide sequence ID" value="XM_015798088.1"/>
</dbReference>
<dbReference type="InterPro" id="IPR001202">
    <property type="entry name" value="WW_dom"/>
</dbReference>
<feature type="compositionally biased region" description="Low complexity" evidence="2">
    <location>
        <begin position="174"/>
        <end position="198"/>
    </location>
</feature>
<feature type="coiled-coil region" evidence="1">
    <location>
        <begin position="837"/>
        <end position="864"/>
    </location>
</feature>
<dbReference type="SUPFAM" id="SSF51045">
    <property type="entry name" value="WW domain"/>
    <property type="match status" value="1"/>
</dbReference>
<proteinExistence type="predicted"/>
<feature type="compositionally biased region" description="Low complexity" evidence="2">
    <location>
        <begin position="1342"/>
        <end position="1354"/>
    </location>
</feature>
<feature type="compositionally biased region" description="Low complexity" evidence="2">
    <location>
        <begin position="517"/>
        <end position="537"/>
    </location>
</feature>
<feature type="region of interest" description="Disordered" evidence="2">
    <location>
        <begin position="1090"/>
        <end position="1162"/>
    </location>
</feature>
<organism evidence="4 5">
    <name type="scientific">Leptomonas pyrrhocoris</name>
    <name type="common">Firebug parasite</name>
    <dbReference type="NCBI Taxonomy" id="157538"/>
    <lineage>
        <taxon>Eukaryota</taxon>
        <taxon>Discoba</taxon>
        <taxon>Euglenozoa</taxon>
        <taxon>Kinetoplastea</taxon>
        <taxon>Metakinetoplastina</taxon>
        <taxon>Trypanosomatida</taxon>
        <taxon>Trypanosomatidae</taxon>
        <taxon>Leishmaniinae</taxon>
        <taxon>Leptomonas</taxon>
    </lineage>
</organism>
<name>A0A0M9G989_LEPPY</name>
<dbReference type="GeneID" id="26901837"/>
<feature type="compositionally biased region" description="Basic and acidic residues" evidence="2">
    <location>
        <begin position="344"/>
        <end position="405"/>
    </location>
</feature>
<gene>
    <name evidence="4" type="ORF">ABB37_01542</name>
</gene>
<dbReference type="PROSITE" id="PS50020">
    <property type="entry name" value="WW_DOMAIN_2"/>
    <property type="match status" value="1"/>
</dbReference>
<feature type="domain" description="WW" evidence="3">
    <location>
        <begin position="75"/>
        <end position="108"/>
    </location>
</feature>
<feature type="compositionally biased region" description="Gly residues" evidence="2">
    <location>
        <begin position="256"/>
        <end position="266"/>
    </location>
</feature>
<dbReference type="CDD" id="cd00201">
    <property type="entry name" value="WW"/>
    <property type="match status" value="1"/>
</dbReference>
<feature type="region of interest" description="Disordered" evidence="2">
    <location>
        <begin position="1286"/>
        <end position="1381"/>
    </location>
</feature>
<dbReference type="Gene3D" id="3.30.1470.10">
    <property type="entry name" value="Photosystem I PsaD, reaction center subunit II"/>
    <property type="match status" value="1"/>
</dbReference>
<sequence>MPPVKTVKNDTDVIIPKAGEEYVSEDGTVSQVLDDHVDANYEPTEEEVLEFADWIGMHLPEDAEYLWLAREGLKTPLPKEWKPCSTNDGEVYYFNFKTGESSWDHPMDSLFRQRFEQEKGKALKKGKTAPATSSGKTTITTGNLDRGGSGLGLSSPAGGIPQTRVIMTEAGTTTRGTGLAAGSPLTPTPTPAASGLSTGSRNATEKGAKSGKPAKQTASPHLQQGTSATATATTLNDRQNSASVSSAASPLTGSTGSVGFGSGSGGNPVRKGGPQPAVSSSTSTPAPAASLSAPRRTVSEAERAMEEKVQREVQRAFEAEKAKLAEAHQSSLASLQQLQEKDVAEMRAADAARRAATTKQEDEERERRLQQTRAKCEELYGDELRTMEREEETLQSKLQRMEAEAARAASGNTQRTQIEEQMQNELARHRTDLEATMKRQHDAAMAAEETAHTAAMQKIAREGQEKVQALQQASLHKMDAAERAMALDVDAQKRKLEYQLKDLERQLAEKAKANCVASGSPNAASDAAATAPSPSLSEELTRITAAKAAQLHDLETEAEKEREAVRIKSEAALSEMTRQQQQPQPLSPSGLQSSMTNRVPSFSGDRPMSVVVQGGSFSGSRTTSSAFGVTYLQELNRIRMTRAKERQERLAQLLIERNAAIAAVSVSSVPSLGASGHVGSSTRSDADALASPTLEELKTTHAAELEAKKALYAHLEAELKAQLAQETAMAAAATTAEQQSAVVAKAVEAEMELYVQEVQARHARMQLEASAKREKLLSDHQLALEAYERRKKEMEMRQAREEQEAKEAFIQEKVHAAAKAERANLEAKHATSMARLAARYEEERGAAKAEVDEEMDAYERAEKQKMMATAAAAVASAQRLAQQKASLSSASASLPQRSNADTAAAAAATATAAIETRCAQLSQQLADKEARWAADTAKREAERNALAAKRATLQARQREREQHLRDIKDQNIRLAASLSAAEAQRDSARRSASAATPSPLSPAAASPDVPPNGYRLRTAHEAALRSMEDGYRAEQSALEADLQSWRSKTQLLVQNQHRRPSLGGLFNPGLNTPRQQVFSTTDSVARTPMFSHPSPIAPTAAGASLQNTPYHSFPFGESPWVQPRSQQSQQPQRSTTPPLSSAGVPSNGGGLPLSAGGGSAAPSVARSLMAPASPDALSYYGEHPQEMQQRQAALMAAREAWQQQRARQLQQFQVQQLQRSLSLPPSPSATASFSRPGGGYDSYAMKQSRPRRTRTPPPPRTSALQRDPLGEVLSKLSSRLDLLTGQAEDLQRRRSQSEHVGEGASTSRSQLIRSRQRLSSSLQRHDSEHKSRVGQQQAQQKRSAAAASPRSPRASRPDSSRRDDDTLSSKWNHLLDRFGRP</sequence>
<feature type="compositionally biased region" description="Low complexity" evidence="2">
    <location>
        <begin position="274"/>
        <end position="294"/>
    </location>
</feature>
<feature type="compositionally biased region" description="Low complexity" evidence="2">
    <location>
        <begin position="1219"/>
        <end position="1235"/>
    </location>
</feature>
<dbReference type="InterPro" id="IPR053233">
    <property type="entry name" value="ABRA-related"/>
</dbReference>
<dbReference type="Proteomes" id="UP000037923">
    <property type="component" value="Unassembled WGS sequence"/>
</dbReference>
<feature type="compositionally biased region" description="Low complexity" evidence="2">
    <location>
        <begin position="1118"/>
        <end position="1141"/>
    </location>
</feature>
<evidence type="ECO:0000256" key="2">
    <source>
        <dbReference type="SAM" id="MobiDB-lite"/>
    </source>
</evidence>
<feature type="region of interest" description="Disordered" evidence="2">
    <location>
        <begin position="174"/>
        <end position="312"/>
    </location>
</feature>
<feature type="coiled-coil region" evidence="1">
    <location>
        <begin position="755"/>
        <end position="811"/>
    </location>
</feature>
<feature type="region of interest" description="Disordered" evidence="2">
    <location>
        <begin position="121"/>
        <end position="161"/>
    </location>
</feature>
<dbReference type="InterPro" id="IPR036020">
    <property type="entry name" value="WW_dom_sf"/>
</dbReference>
<feature type="region of interest" description="Disordered" evidence="2">
    <location>
        <begin position="512"/>
        <end position="538"/>
    </location>
</feature>
<dbReference type="SMART" id="SM00456">
    <property type="entry name" value="WW"/>
    <property type="match status" value="1"/>
</dbReference>
<feature type="compositionally biased region" description="Basic and acidic residues" evidence="2">
    <location>
        <begin position="1355"/>
        <end position="1381"/>
    </location>
</feature>
<feature type="region of interest" description="Disordered" evidence="2">
    <location>
        <begin position="978"/>
        <end position="1014"/>
    </location>
</feature>
<feature type="region of interest" description="Disordered" evidence="2">
    <location>
        <begin position="574"/>
        <end position="606"/>
    </location>
</feature>
<dbReference type="OrthoDB" id="6344460at2759"/>
<evidence type="ECO:0000313" key="4">
    <source>
        <dbReference type="EMBL" id="KPA85169.1"/>
    </source>
</evidence>
<dbReference type="VEuPathDB" id="TriTrypDB:LpyrH10_02_5160"/>
<feature type="region of interest" description="Disordered" evidence="2">
    <location>
        <begin position="1219"/>
        <end position="1270"/>
    </location>
</feature>
<feature type="compositionally biased region" description="Low complexity" evidence="2">
    <location>
        <begin position="579"/>
        <end position="594"/>
    </location>
</feature>
<evidence type="ECO:0000256" key="1">
    <source>
        <dbReference type="SAM" id="Coils"/>
    </source>
</evidence>
<evidence type="ECO:0000313" key="5">
    <source>
        <dbReference type="Proteomes" id="UP000037923"/>
    </source>
</evidence>
<dbReference type="PANTHER" id="PTHR21715:SF3">
    <property type="entry name" value="WW DOMAIN-CONTAINING PROTEIN"/>
    <property type="match status" value="1"/>
</dbReference>
<feature type="compositionally biased region" description="Polar residues" evidence="2">
    <location>
        <begin position="235"/>
        <end position="252"/>
    </location>
</feature>
<feature type="compositionally biased region" description="Basic and acidic residues" evidence="2">
    <location>
        <begin position="297"/>
        <end position="312"/>
    </location>
</feature>
<dbReference type="OMA" id="FADWIGM"/>
<feature type="compositionally biased region" description="Basic and acidic residues" evidence="2">
    <location>
        <begin position="1289"/>
        <end position="1301"/>
    </location>
</feature>
<feature type="region of interest" description="Disordered" evidence="2">
    <location>
        <begin position="344"/>
        <end position="417"/>
    </location>
</feature>
<accession>A0A0M9G989</accession>
<dbReference type="EMBL" id="LGTL01000002">
    <property type="protein sequence ID" value="KPA85169.1"/>
    <property type="molecule type" value="Genomic_DNA"/>
</dbReference>
<protein>
    <recommendedName>
        <fullName evidence="3">WW domain-containing protein</fullName>
    </recommendedName>
</protein>
<feature type="compositionally biased region" description="Polar residues" evidence="2">
    <location>
        <begin position="216"/>
        <end position="225"/>
    </location>
</feature>
<dbReference type="PROSITE" id="PS01159">
    <property type="entry name" value="WW_DOMAIN_1"/>
    <property type="match status" value="1"/>
</dbReference>
<keyword evidence="5" id="KW-1185">Reference proteome</keyword>
<feature type="compositionally biased region" description="Polar residues" evidence="2">
    <location>
        <begin position="130"/>
        <end position="141"/>
    </location>
</feature>
<evidence type="ECO:0000259" key="3">
    <source>
        <dbReference type="PROSITE" id="PS50020"/>
    </source>
</evidence>